<keyword evidence="4" id="KW-0677">Repeat</keyword>
<keyword evidence="11" id="KW-1185">Reference proteome</keyword>
<dbReference type="GO" id="GO:0016887">
    <property type="term" value="F:ATP hydrolysis activity"/>
    <property type="evidence" value="ECO:0007669"/>
    <property type="project" value="InterPro"/>
</dbReference>
<dbReference type="PROSITE" id="PS50893">
    <property type="entry name" value="ABC_TRANSPORTER_2"/>
    <property type="match status" value="2"/>
</dbReference>
<organism evidence="10 11">
    <name type="scientific">Ethanoligenens harbinense (strain DSM 18485 / JCM 12961 / CGMCC 1.5033 / YUAN-3)</name>
    <dbReference type="NCBI Taxonomy" id="663278"/>
    <lineage>
        <taxon>Bacteria</taxon>
        <taxon>Bacillati</taxon>
        <taxon>Bacillota</taxon>
        <taxon>Clostridia</taxon>
        <taxon>Eubacteriales</taxon>
        <taxon>Oscillospiraceae</taxon>
        <taxon>Ethanoligenens</taxon>
    </lineage>
</organism>
<evidence type="ECO:0000313" key="10">
    <source>
        <dbReference type="EMBL" id="ADU26376.1"/>
    </source>
</evidence>
<comment type="subcellular location">
    <subcellularLocation>
        <location evidence="1">Cell membrane</location>
        <topology evidence="1">Peripheral membrane protein</topology>
    </subcellularLocation>
</comment>
<dbReference type="Gene3D" id="3.40.50.300">
    <property type="entry name" value="P-loop containing nucleotide triphosphate hydrolases"/>
    <property type="match status" value="2"/>
</dbReference>
<evidence type="ECO:0000256" key="3">
    <source>
        <dbReference type="ARBA" id="ARBA00022475"/>
    </source>
</evidence>
<evidence type="ECO:0000256" key="8">
    <source>
        <dbReference type="ARBA" id="ARBA00023136"/>
    </source>
</evidence>
<keyword evidence="6" id="KW-0067">ATP-binding</keyword>
<gene>
    <name evidence="10" type="ordered locus">Ethha_0807</name>
</gene>
<evidence type="ECO:0000313" key="11">
    <source>
        <dbReference type="Proteomes" id="UP000001551"/>
    </source>
</evidence>
<dbReference type="KEGG" id="eha:Ethha_0807"/>
<dbReference type="CDD" id="cd03215">
    <property type="entry name" value="ABC_Carb_Monos_II"/>
    <property type="match status" value="1"/>
</dbReference>
<reference evidence="10 11" key="1">
    <citation type="submission" date="2010-12" db="EMBL/GenBank/DDBJ databases">
        <title>Complete sequence of Ethanoligenens harbinense YUAN-3.</title>
        <authorList>
            <person name="Lucas S."/>
            <person name="Copeland A."/>
            <person name="Lapidus A."/>
            <person name="Cheng J.-F."/>
            <person name="Bruce D."/>
            <person name="Goodwin L."/>
            <person name="Pitluck S."/>
            <person name="Chertkov O."/>
            <person name="Misra M."/>
            <person name="Detter J.C."/>
            <person name="Han C."/>
            <person name="Tapia R."/>
            <person name="Land M."/>
            <person name="Hauser L."/>
            <person name="Jeffries C."/>
            <person name="Kyrpides N."/>
            <person name="Ivanova N."/>
            <person name="Mikhailova N."/>
            <person name="Wang A."/>
            <person name="Mouttaki H."/>
            <person name="He Z."/>
            <person name="Zhou J."/>
            <person name="Hemme C.L."/>
            <person name="Woyke T."/>
        </authorList>
    </citation>
    <scope>NUCLEOTIDE SEQUENCE [LARGE SCALE GENOMIC DNA]</scope>
    <source>
        <strain evidence="11">DSM 18485 / JCM 12961 / CGMCC 1.5033 / YUAN-3</strain>
    </source>
</reference>
<dbReference type="InterPro" id="IPR027417">
    <property type="entry name" value="P-loop_NTPase"/>
</dbReference>
<dbReference type="GO" id="GO:0005524">
    <property type="term" value="F:ATP binding"/>
    <property type="evidence" value="ECO:0007669"/>
    <property type="project" value="UniProtKB-KW"/>
</dbReference>
<evidence type="ECO:0000256" key="6">
    <source>
        <dbReference type="ARBA" id="ARBA00022840"/>
    </source>
</evidence>
<keyword evidence="7" id="KW-1278">Translocase</keyword>
<evidence type="ECO:0000256" key="7">
    <source>
        <dbReference type="ARBA" id="ARBA00022967"/>
    </source>
</evidence>
<proteinExistence type="predicted"/>
<dbReference type="InterPro" id="IPR003439">
    <property type="entry name" value="ABC_transporter-like_ATP-bd"/>
</dbReference>
<protein>
    <submittedName>
        <fullName evidence="10">ABC transporter related protein</fullName>
    </submittedName>
</protein>
<dbReference type="STRING" id="663278.Ethha_0807"/>
<keyword evidence="3" id="KW-1003">Cell membrane</keyword>
<dbReference type="FunFam" id="3.40.50.300:FF:000127">
    <property type="entry name" value="Ribose import ATP-binding protein RbsA"/>
    <property type="match status" value="1"/>
</dbReference>
<dbReference type="PROSITE" id="PS00211">
    <property type="entry name" value="ABC_TRANSPORTER_1"/>
    <property type="match status" value="2"/>
</dbReference>
<evidence type="ECO:0000256" key="1">
    <source>
        <dbReference type="ARBA" id="ARBA00004202"/>
    </source>
</evidence>
<feature type="domain" description="ABC transporter" evidence="9">
    <location>
        <begin position="5"/>
        <end position="239"/>
    </location>
</feature>
<feature type="domain" description="ABC transporter" evidence="9">
    <location>
        <begin position="256"/>
        <end position="496"/>
    </location>
</feature>
<dbReference type="HOGENOM" id="CLU_000604_92_0_9"/>
<evidence type="ECO:0000259" key="9">
    <source>
        <dbReference type="PROSITE" id="PS50893"/>
    </source>
</evidence>
<dbReference type="PANTHER" id="PTHR43790">
    <property type="entry name" value="CARBOHYDRATE TRANSPORT ATP-BINDING PROTEIN MG119-RELATED"/>
    <property type="match status" value="1"/>
</dbReference>
<dbReference type="RefSeq" id="WP_013484746.1">
    <property type="nucleotide sequence ID" value="NC_014828.1"/>
</dbReference>
<dbReference type="InterPro" id="IPR017871">
    <property type="entry name" value="ABC_transporter-like_CS"/>
</dbReference>
<evidence type="ECO:0000256" key="2">
    <source>
        <dbReference type="ARBA" id="ARBA00022448"/>
    </source>
</evidence>
<dbReference type="SUPFAM" id="SSF52540">
    <property type="entry name" value="P-loop containing nucleoside triphosphate hydrolases"/>
    <property type="match status" value="2"/>
</dbReference>
<keyword evidence="5" id="KW-0547">Nucleotide-binding</keyword>
<keyword evidence="8" id="KW-0472">Membrane</keyword>
<accession>E6U309</accession>
<dbReference type="CDD" id="cd03216">
    <property type="entry name" value="ABC_Carb_Monos_I"/>
    <property type="match status" value="1"/>
</dbReference>
<dbReference type="AlphaFoldDB" id="E6U309"/>
<dbReference type="PANTHER" id="PTHR43790:SF9">
    <property type="entry name" value="GALACTOFURANOSE TRANSPORTER ATP-BINDING PROTEIN YTFR"/>
    <property type="match status" value="1"/>
</dbReference>
<dbReference type="Proteomes" id="UP000001551">
    <property type="component" value="Chromosome"/>
</dbReference>
<sequence>MAPMAEMKNITKDFPGVRANDRVSFSVEAGEIHALLGENGAGKSTLMSVLTGLYMPDEGEIRLNGKPVCFSSPKDAVNRGIGMVHQHFKLVQSFTVAENVMLSMPDLPQFYSPKEIERKVRGYSEAFGLSIDPRAKVYQLSVGQQQRVEIIKLLCRGANLLILDEPTAVLTPQEADQLYATLHRMAGDGKAVILISHKMREVMENTDRITVLRDGRSIDTVVTKETNEQELVRMMVGREIAKVGKRETAVRSETVLELRNVSVSCDGPDRLHAVSMAVHAGEIFGVAGVDGNGQKELADLVAGLVRASSGSVYIEGRDHTEDTRRQRIDAGVAYVPEDRMTTGLVTDLGACENMALLDYRKAKGGWIPWRSVRKRTDHLVEKFDIKLASISNPVKMLSGGNIQKLLLAREIESQPKLIIAVYPMRGLDIGAADTVRRLLIEQSRQGRAILLISEDMEELLTMSDRIAVLHGGEIMGCVRPDEASQEEIGLMMAGRRKEGAHAS</sequence>
<dbReference type="EMBL" id="CP002400">
    <property type="protein sequence ID" value="ADU26376.1"/>
    <property type="molecule type" value="Genomic_DNA"/>
</dbReference>
<dbReference type="eggNOG" id="COG3845">
    <property type="taxonomic scope" value="Bacteria"/>
</dbReference>
<dbReference type="InterPro" id="IPR003593">
    <property type="entry name" value="AAA+_ATPase"/>
</dbReference>
<dbReference type="SMART" id="SM00382">
    <property type="entry name" value="AAA"/>
    <property type="match status" value="1"/>
</dbReference>
<name>E6U309_ETHHY</name>
<dbReference type="GO" id="GO:0005886">
    <property type="term" value="C:plasma membrane"/>
    <property type="evidence" value="ECO:0007669"/>
    <property type="project" value="UniProtKB-SubCell"/>
</dbReference>
<dbReference type="InterPro" id="IPR050107">
    <property type="entry name" value="ABC_carbohydrate_import_ATPase"/>
</dbReference>
<evidence type="ECO:0000256" key="5">
    <source>
        <dbReference type="ARBA" id="ARBA00022741"/>
    </source>
</evidence>
<evidence type="ECO:0000256" key="4">
    <source>
        <dbReference type="ARBA" id="ARBA00022737"/>
    </source>
</evidence>
<keyword evidence="2" id="KW-0813">Transport</keyword>
<dbReference type="Pfam" id="PF00005">
    <property type="entry name" value="ABC_tran"/>
    <property type="match status" value="2"/>
</dbReference>